<proteinExistence type="predicted"/>
<sequence length="415" mass="44507">MTPKLPAPVSRLAGAVVRRVPEPVLHRLAPSLLPFSPQDVPPTPPVPATPVRLYLGPANYAGQGYAWARAAERLPGVGAVSMTAQRPGGFGFATDYPVPIAVYGSSRRWQRRQKAYVEKFTHVVVEAQRALFGTLMATARQRNGAYAEARALAARGTRVAMLCHGSDIRVPSRHLAGATPWSPFGDPDWELVGHLERQTRDAEAALVELRAAGIPTFVSTADLLLDQPEATWLPVVVDPEAWRTDAPPLERTVPLVVHAPSASRLKGTELVEPVLQELDRRGWITYRRLEGLTSAQMPALYRDADVVLDQFALGSYGVAACEAMAAGRVVVSHVTQQSRDAARAVSGLDLPILEGTPDNLAEVFTALLDDRAGAGGRAARLGPEFVRVLHDGAASARVLAPFLGVEPDEADAAAH</sequence>
<dbReference type="RefSeq" id="WP_098458608.1">
    <property type="nucleotide sequence ID" value="NZ_PDJH01000001.1"/>
</dbReference>
<dbReference type="EMBL" id="PDJH01000001">
    <property type="protein sequence ID" value="PFG37580.1"/>
    <property type="molecule type" value="Genomic_DNA"/>
</dbReference>
<evidence type="ECO:0000313" key="2">
    <source>
        <dbReference type="Proteomes" id="UP000221394"/>
    </source>
</evidence>
<reference evidence="1 2" key="1">
    <citation type="submission" date="2017-10" db="EMBL/GenBank/DDBJ databases">
        <title>Sequencing the genomes of 1000 actinobacteria strains.</title>
        <authorList>
            <person name="Klenk H.-P."/>
        </authorList>
    </citation>
    <scope>NUCLEOTIDE SEQUENCE [LARGE SCALE GENOMIC DNA]</scope>
    <source>
        <strain evidence="1 2">DSM 21574</strain>
    </source>
</reference>
<evidence type="ECO:0000313" key="1">
    <source>
        <dbReference type="EMBL" id="PFG37580.1"/>
    </source>
</evidence>
<protein>
    <recommendedName>
        <fullName evidence="3">Glycosyltransferase involved in cell wall biosynthesis</fullName>
    </recommendedName>
</protein>
<gene>
    <name evidence="1" type="ORF">ATL41_2347</name>
</gene>
<dbReference type="Proteomes" id="UP000221394">
    <property type="component" value="Unassembled WGS sequence"/>
</dbReference>
<comment type="caution">
    <text evidence="1">The sequence shown here is derived from an EMBL/GenBank/DDBJ whole genome shotgun (WGS) entry which is preliminary data.</text>
</comment>
<accession>A0A2A9EH74</accession>
<organism evidence="1 2">
    <name type="scientific">Flavimobilis soli</name>
    <dbReference type="NCBI Taxonomy" id="442709"/>
    <lineage>
        <taxon>Bacteria</taxon>
        <taxon>Bacillati</taxon>
        <taxon>Actinomycetota</taxon>
        <taxon>Actinomycetes</taxon>
        <taxon>Micrococcales</taxon>
        <taxon>Jonesiaceae</taxon>
        <taxon>Flavimobilis</taxon>
    </lineage>
</organism>
<dbReference type="AlphaFoldDB" id="A0A2A9EH74"/>
<name>A0A2A9EH74_9MICO</name>
<dbReference type="SUPFAM" id="SSF53756">
    <property type="entry name" value="UDP-Glycosyltransferase/glycogen phosphorylase"/>
    <property type="match status" value="1"/>
</dbReference>
<dbReference type="Gene3D" id="3.40.50.2000">
    <property type="entry name" value="Glycogen Phosphorylase B"/>
    <property type="match status" value="1"/>
</dbReference>
<dbReference type="OrthoDB" id="9809622at2"/>
<evidence type="ECO:0008006" key="3">
    <source>
        <dbReference type="Google" id="ProtNLM"/>
    </source>
</evidence>
<keyword evidence="2" id="KW-1185">Reference proteome</keyword>